<evidence type="ECO:0000313" key="3">
    <source>
        <dbReference type="Proteomes" id="UP000663845"/>
    </source>
</evidence>
<accession>A0A814XC54</accession>
<sequence length="226" mass="25656">MSGLRKSSRIRKSITTIDQNLEDDDDDAFITTKPRKTITRSSIKRPSTDDNDEHEMITPQKRQKKKKSTTTTTTKTSPYFDKKITEKKIDSPIKETKKPAKPKPKKKTAKPNITIDENTTLSNDATSVTTKTTTASDDNNSDSDSDDDDDGGWENVQAKPSEEVTIQKLLKEREEKQSTVVNGEVEVSLTSEEVAAAQGRRKKNLQKTIKESYFSDQFTYFDVRRR</sequence>
<evidence type="ECO:0000313" key="2">
    <source>
        <dbReference type="EMBL" id="CAF1214441.1"/>
    </source>
</evidence>
<organism evidence="2 3">
    <name type="scientific">Adineta steineri</name>
    <dbReference type="NCBI Taxonomy" id="433720"/>
    <lineage>
        <taxon>Eukaryota</taxon>
        <taxon>Metazoa</taxon>
        <taxon>Spiralia</taxon>
        <taxon>Gnathifera</taxon>
        <taxon>Rotifera</taxon>
        <taxon>Eurotatoria</taxon>
        <taxon>Bdelloidea</taxon>
        <taxon>Adinetida</taxon>
        <taxon>Adinetidae</taxon>
        <taxon>Adineta</taxon>
    </lineage>
</organism>
<feature type="compositionally biased region" description="Basic and acidic residues" evidence="1">
    <location>
        <begin position="80"/>
        <end position="98"/>
    </location>
</feature>
<feature type="compositionally biased region" description="Basic residues" evidence="1">
    <location>
        <begin position="1"/>
        <end position="12"/>
    </location>
</feature>
<feature type="compositionally biased region" description="Low complexity" evidence="1">
    <location>
        <begin position="122"/>
        <end position="138"/>
    </location>
</feature>
<dbReference type="AlphaFoldDB" id="A0A814XC54"/>
<feature type="compositionally biased region" description="Basic residues" evidence="1">
    <location>
        <begin position="99"/>
        <end position="109"/>
    </location>
</feature>
<feature type="region of interest" description="Disordered" evidence="1">
    <location>
        <begin position="1"/>
        <end position="164"/>
    </location>
</feature>
<feature type="compositionally biased region" description="Acidic residues" evidence="1">
    <location>
        <begin position="139"/>
        <end position="152"/>
    </location>
</feature>
<proteinExistence type="predicted"/>
<comment type="caution">
    <text evidence="2">The sequence shown here is derived from an EMBL/GenBank/DDBJ whole genome shotgun (WGS) entry which is preliminary data.</text>
</comment>
<reference evidence="2" key="1">
    <citation type="submission" date="2021-02" db="EMBL/GenBank/DDBJ databases">
        <authorList>
            <person name="Nowell W R."/>
        </authorList>
    </citation>
    <scope>NUCLEOTIDE SEQUENCE</scope>
</reference>
<dbReference type="EMBL" id="CAJNOG010000388">
    <property type="protein sequence ID" value="CAF1214441.1"/>
    <property type="molecule type" value="Genomic_DNA"/>
</dbReference>
<name>A0A814XC54_9BILA</name>
<evidence type="ECO:0000256" key="1">
    <source>
        <dbReference type="SAM" id="MobiDB-lite"/>
    </source>
</evidence>
<gene>
    <name evidence="2" type="ORF">JYZ213_LOCUS27643</name>
</gene>
<dbReference type="Proteomes" id="UP000663845">
    <property type="component" value="Unassembled WGS sequence"/>
</dbReference>
<protein>
    <submittedName>
        <fullName evidence="2">Uncharacterized protein</fullName>
    </submittedName>
</protein>